<dbReference type="InterPro" id="IPR020787">
    <property type="entry name" value="RNase_HII_arc"/>
</dbReference>
<protein>
    <recommendedName>
        <fullName evidence="7 14">Ribonuclease HII</fullName>
        <shortName evidence="14">RNase HII</shortName>
        <ecNumber evidence="6 14">3.1.26.4</ecNumber>
    </recommendedName>
</protein>
<feature type="binding site" evidence="14 15">
    <location>
        <position position="7"/>
    </location>
    <ligand>
        <name>a divalent metal cation</name>
        <dbReference type="ChEBI" id="CHEBI:60240"/>
    </ligand>
</feature>
<dbReference type="GO" id="GO:0005737">
    <property type="term" value="C:cytoplasm"/>
    <property type="evidence" value="ECO:0007669"/>
    <property type="project" value="UniProtKB-SubCell"/>
</dbReference>
<proteinExistence type="inferred from homology"/>
<dbReference type="GO" id="GO:0004523">
    <property type="term" value="F:RNA-DNA hybrid ribonuclease activity"/>
    <property type="evidence" value="ECO:0007669"/>
    <property type="project" value="UniProtKB-UniRule"/>
</dbReference>
<dbReference type="SUPFAM" id="SSF53098">
    <property type="entry name" value="Ribonuclease H-like"/>
    <property type="match status" value="1"/>
</dbReference>
<dbReference type="KEGG" id="mru:mru_1838"/>
<sequence>MNTLGLDEAGRGPVLGPMVVAGIVIPEKKEKIIERMGVKDSKRITPKRRAVLYRKLTRMFDYETVEISAKDIDLLRAKGVNLNQIEKLAMMRIIAKLKADTIIIDSLDIKEGRLEEEMQNFVGEGSKVIAEHKADDKYIVVGAASIIAKTKRDEIINQINKEYIRSTGNKDGIGSGYPSDPKTKNFLKNYKYDEMPDFVRRSWGTVQRIKEAEEAEKSL</sequence>
<feature type="domain" description="RNase H type-2" evidence="17">
    <location>
        <begin position="1"/>
        <end position="215"/>
    </location>
</feature>
<dbReference type="HOGENOM" id="CLU_036532_0_4_2"/>
<keyword evidence="13 14" id="KW-0464">Manganese</keyword>
<evidence type="ECO:0000256" key="9">
    <source>
        <dbReference type="ARBA" id="ARBA00022722"/>
    </source>
</evidence>
<dbReference type="STRING" id="634498.mru_1838"/>
<keyword evidence="10 14" id="KW-0479">Metal-binding</keyword>
<dbReference type="FunFam" id="1.10.10.460:FF:000001">
    <property type="entry name" value="Ribonuclease"/>
    <property type="match status" value="1"/>
</dbReference>
<feature type="binding site" evidence="14 15">
    <location>
        <position position="8"/>
    </location>
    <ligand>
        <name>a divalent metal cation</name>
        <dbReference type="ChEBI" id="CHEBI:60240"/>
    </ligand>
</feature>
<evidence type="ECO:0000256" key="5">
    <source>
        <dbReference type="ARBA" id="ARBA00007383"/>
    </source>
</evidence>
<evidence type="ECO:0000256" key="6">
    <source>
        <dbReference type="ARBA" id="ARBA00012180"/>
    </source>
</evidence>
<dbReference type="InterPro" id="IPR012337">
    <property type="entry name" value="RNaseH-like_sf"/>
</dbReference>
<evidence type="ECO:0000256" key="2">
    <source>
        <dbReference type="ARBA" id="ARBA00001946"/>
    </source>
</evidence>
<comment type="similarity">
    <text evidence="5 14 16">Belongs to the RNase HII family.</text>
</comment>
<evidence type="ECO:0000259" key="17">
    <source>
        <dbReference type="PROSITE" id="PS51975"/>
    </source>
</evidence>
<keyword evidence="11 14" id="KW-0255">Endonuclease</keyword>
<dbReference type="InterPro" id="IPR001352">
    <property type="entry name" value="RNase_HII/HIII"/>
</dbReference>
<evidence type="ECO:0000256" key="4">
    <source>
        <dbReference type="ARBA" id="ARBA00004496"/>
    </source>
</evidence>
<comment type="function">
    <text evidence="3 14 16">Endonuclease that specifically degrades the RNA of RNA-DNA hybrids.</text>
</comment>
<evidence type="ECO:0000256" key="10">
    <source>
        <dbReference type="ARBA" id="ARBA00022723"/>
    </source>
</evidence>
<evidence type="ECO:0000256" key="13">
    <source>
        <dbReference type="ARBA" id="ARBA00023211"/>
    </source>
</evidence>
<evidence type="ECO:0000256" key="14">
    <source>
        <dbReference type="HAMAP-Rule" id="MF_00052"/>
    </source>
</evidence>
<dbReference type="InterPro" id="IPR023160">
    <property type="entry name" value="RNase_HII_hlx-loop-hlx_cap_dom"/>
</dbReference>
<dbReference type="EMBL" id="CP001719">
    <property type="protein sequence ID" value="ADC47688.1"/>
    <property type="molecule type" value="Genomic_DNA"/>
</dbReference>
<dbReference type="GO" id="GO:0032299">
    <property type="term" value="C:ribonuclease H2 complex"/>
    <property type="evidence" value="ECO:0007669"/>
    <property type="project" value="TreeGrafter"/>
</dbReference>
<dbReference type="Pfam" id="PF01351">
    <property type="entry name" value="RNase_HII"/>
    <property type="match status" value="1"/>
</dbReference>
<dbReference type="eggNOG" id="arCOG04121">
    <property type="taxonomic scope" value="Archaea"/>
</dbReference>
<dbReference type="GO" id="GO:0030145">
    <property type="term" value="F:manganese ion binding"/>
    <property type="evidence" value="ECO:0007669"/>
    <property type="project" value="UniProtKB-UniRule"/>
</dbReference>
<keyword evidence="9 14" id="KW-0540">Nuclease</keyword>
<dbReference type="PANTHER" id="PTHR10954">
    <property type="entry name" value="RIBONUCLEASE H2 SUBUNIT A"/>
    <property type="match status" value="1"/>
</dbReference>
<dbReference type="Gene3D" id="3.30.420.10">
    <property type="entry name" value="Ribonuclease H-like superfamily/Ribonuclease H"/>
    <property type="match status" value="1"/>
</dbReference>
<dbReference type="InterPro" id="IPR024567">
    <property type="entry name" value="RNase_HII/HIII_dom"/>
</dbReference>
<evidence type="ECO:0000256" key="15">
    <source>
        <dbReference type="PROSITE-ProRule" id="PRU01319"/>
    </source>
</evidence>
<name>D3DZL0_METRM</name>
<dbReference type="AlphaFoldDB" id="D3DZL0"/>
<dbReference type="PROSITE" id="PS51975">
    <property type="entry name" value="RNASE_H_2"/>
    <property type="match status" value="1"/>
</dbReference>
<comment type="cofactor">
    <cofactor evidence="14 15">
        <name>Mn(2+)</name>
        <dbReference type="ChEBI" id="CHEBI:29035"/>
    </cofactor>
    <cofactor evidence="14 15">
        <name>Mg(2+)</name>
        <dbReference type="ChEBI" id="CHEBI:18420"/>
    </cofactor>
    <text evidence="14 15">Manganese or magnesium. Binds 1 divalent metal ion per monomer in the absence of substrate. May bind a second metal ion after substrate binding.</text>
</comment>
<dbReference type="OrthoDB" id="33866at2157"/>
<evidence type="ECO:0000256" key="8">
    <source>
        <dbReference type="ARBA" id="ARBA00022490"/>
    </source>
</evidence>
<evidence type="ECO:0000256" key="7">
    <source>
        <dbReference type="ARBA" id="ARBA00019179"/>
    </source>
</evidence>
<comment type="catalytic activity">
    <reaction evidence="1 14 15 16">
        <text>Endonucleolytic cleavage to 5'-phosphomonoester.</text>
        <dbReference type="EC" id="3.1.26.4"/>
    </reaction>
</comment>
<dbReference type="GeneID" id="8771508"/>
<comment type="cofactor">
    <cofactor evidence="2">
        <name>Mg(2+)</name>
        <dbReference type="ChEBI" id="CHEBI:18420"/>
    </cofactor>
</comment>
<dbReference type="PANTHER" id="PTHR10954:SF23">
    <property type="entry name" value="RIBONUCLEASE"/>
    <property type="match status" value="1"/>
</dbReference>
<accession>D3DZL0</accession>
<dbReference type="InterPro" id="IPR036397">
    <property type="entry name" value="RNaseH_sf"/>
</dbReference>
<dbReference type="InterPro" id="IPR004649">
    <property type="entry name" value="RNase_H2_suA"/>
</dbReference>
<evidence type="ECO:0000256" key="12">
    <source>
        <dbReference type="ARBA" id="ARBA00022801"/>
    </source>
</evidence>
<dbReference type="GO" id="GO:0003723">
    <property type="term" value="F:RNA binding"/>
    <property type="evidence" value="ECO:0007669"/>
    <property type="project" value="UniProtKB-UniRule"/>
</dbReference>
<dbReference type="Proteomes" id="UP000008680">
    <property type="component" value="Chromosome"/>
</dbReference>
<evidence type="ECO:0000313" key="18">
    <source>
        <dbReference type="EMBL" id="ADC47688.1"/>
    </source>
</evidence>
<dbReference type="PATRIC" id="fig|634498.28.peg.1838"/>
<evidence type="ECO:0000256" key="16">
    <source>
        <dbReference type="RuleBase" id="RU003515"/>
    </source>
</evidence>
<dbReference type="GO" id="GO:0043137">
    <property type="term" value="P:DNA replication, removal of RNA primer"/>
    <property type="evidence" value="ECO:0007669"/>
    <property type="project" value="TreeGrafter"/>
</dbReference>
<dbReference type="HAMAP" id="MF_00052_A">
    <property type="entry name" value="RNase_HII_A"/>
    <property type="match status" value="1"/>
</dbReference>
<dbReference type="CDD" id="cd07180">
    <property type="entry name" value="RNase_HII_archaea_like"/>
    <property type="match status" value="1"/>
</dbReference>
<evidence type="ECO:0000256" key="3">
    <source>
        <dbReference type="ARBA" id="ARBA00004065"/>
    </source>
</evidence>
<evidence type="ECO:0000256" key="11">
    <source>
        <dbReference type="ARBA" id="ARBA00022759"/>
    </source>
</evidence>
<reference evidence="18 19" key="1">
    <citation type="journal article" date="2010" name="PLoS ONE">
        <title>The genome sequence of the rumen methanogen Methanobrevibacter ruminantium reveals new possibilities for controlling ruminant methane emissions.</title>
        <authorList>
            <person name="Leahy S.C."/>
            <person name="Kelly W.J."/>
            <person name="Altermann E."/>
            <person name="Ronimus R.S."/>
            <person name="Yeoman C.J."/>
            <person name="Pacheco D.M."/>
            <person name="Li D."/>
            <person name="Kong Z."/>
            <person name="McTavish S."/>
            <person name="Sang C."/>
            <person name="Lambie S.C."/>
            <person name="Janssen P.H."/>
            <person name="Dey D."/>
            <person name="Attwood G.T."/>
        </authorList>
    </citation>
    <scope>NUCLEOTIDE SEQUENCE [LARGE SCALE GENOMIC DNA]</scope>
    <source>
        <strain evidence="19">ATCC 35063 / DSM 1093 / JCM 13430 / OCM 146 / M1</strain>
    </source>
</reference>
<comment type="subcellular location">
    <subcellularLocation>
        <location evidence="4 14">Cytoplasm</location>
    </subcellularLocation>
</comment>
<dbReference type="Gene3D" id="1.10.10.460">
    <property type="entry name" value="Ribonuclease hii. Domain 2"/>
    <property type="match status" value="1"/>
</dbReference>
<dbReference type="NCBIfam" id="TIGR00729">
    <property type="entry name" value="ribonuclease HII"/>
    <property type="match status" value="1"/>
</dbReference>
<keyword evidence="8 14" id="KW-0963">Cytoplasm</keyword>
<gene>
    <name evidence="14 18" type="primary">rnhB</name>
    <name evidence="18" type="ordered locus">mru_1838</name>
</gene>
<evidence type="ECO:0000256" key="1">
    <source>
        <dbReference type="ARBA" id="ARBA00000077"/>
    </source>
</evidence>
<evidence type="ECO:0000313" key="19">
    <source>
        <dbReference type="Proteomes" id="UP000008680"/>
    </source>
</evidence>
<dbReference type="RefSeq" id="WP_012956636.1">
    <property type="nucleotide sequence ID" value="NC_013790.1"/>
</dbReference>
<feature type="binding site" evidence="14 15">
    <location>
        <position position="105"/>
    </location>
    <ligand>
        <name>a divalent metal cation</name>
        <dbReference type="ChEBI" id="CHEBI:60240"/>
    </ligand>
</feature>
<dbReference type="GO" id="GO:0006298">
    <property type="term" value="P:mismatch repair"/>
    <property type="evidence" value="ECO:0007669"/>
    <property type="project" value="TreeGrafter"/>
</dbReference>
<organism evidence="18 19">
    <name type="scientific">Methanobrevibacter ruminantium (strain ATCC 35063 / DSM 1093 / JCM 13430 / OCM 146 / M1)</name>
    <name type="common">Methanobacterium ruminantium</name>
    <dbReference type="NCBI Taxonomy" id="634498"/>
    <lineage>
        <taxon>Archaea</taxon>
        <taxon>Methanobacteriati</taxon>
        <taxon>Methanobacteriota</taxon>
        <taxon>Methanomada group</taxon>
        <taxon>Methanobacteria</taxon>
        <taxon>Methanobacteriales</taxon>
        <taxon>Methanobacteriaceae</taxon>
        <taxon>Methanobrevibacter</taxon>
    </lineage>
</organism>
<keyword evidence="12 14" id="KW-0378">Hydrolase</keyword>
<dbReference type="EC" id="3.1.26.4" evidence="6 14"/>
<keyword evidence="19" id="KW-1185">Reference proteome</keyword>